<dbReference type="Pfam" id="PF00662">
    <property type="entry name" value="Proton_antipo_N"/>
    <property type="match status" value="1"/>
</dbReference>
<feature type="transmembrane region" description="Helical" evidence="10">
    <location>
        <begin position="88"/>
        <end position="106"/>
    </location>
</feature>
<reference evidence="16 17" key="1">
    <citation type="journal article" date="2013" name="Genome Announc.">
        <title>Draft genome sequences for three mercury-methylating, sulfate-reducing bacteria.</title>
        <authorList>
            <person name="Brown S.D."/>
            <person name="Hurt R.A.Jr."/>
            <person name="Gilmour C.C."/>
            <person name="Elias D.A."/>
        </authorList>
    </citation>
    <scope>NUCLEOTIDE SEQUENCE [LARGE SCALE GENOMIC DNA]</scope>
    <source>
        <strain evidence="16 17">DSM 2059</strain>
    </source>
</reference>
<name>S7TGV5_DESML</name>
<evidence type="ECO:0000256" key="7">
    <source>
        <dbReference type="ARBA" id="ARBA00023065"/>
    </source>
</evidence>
<keyword evidence="17" id="KW-1185">Reference proteome</keyword>
<keyword evidence="16" id="KW-0830">Ubiquinone</keyword>
<keyword evidence="6 10" id="KW-1133">Transmembrane helix</keyword>
<feature type="transmembrane region" description="Helical" evidence="10">
    <location>
        <begin position="329"/>
        <end position="355"/>
    </location>
</feature>
<evidence type="ECO:0000259" key="13">
    <source>
        <dbReference type="Pfam" id="PF04039"/>
    </source>
</evidence>
<feature type="transmembrane region" description="Helical" evidence="10">
    <location>
        <begin position="706"/>
        <end position="726"/>
    </location>
</feature>
<dbReference type="GO" id="GO:0006811">
    <property type="term" value="P:monoatomic ion transport"/>
    <property type="evidence" value="ECO:0007669"/>
    <property type="project" value="UniProtKB-KW"/>
</dbReference>
<evidence type="ECO:0000259" key="14">
    <source>
        <dbReference type="Pfam" id="PF13244"/>
    </source>
</evidence>
<evidence type="ECO:0000259" key="12">
    <source>
        <dbReference type="Pfam" id="PF00662"/>
    </source>
</evidence>
<dbReference type="PRINTS" id="PR01434">
    <property type="entry name" value="NADHDHGNASE5"/>
</dbReference>
<dbReference type="RefSeq" id="WP_020877646.1">
    <property type="nucleotide sequence ID" value="NZ_ATHJ01000105.1"/>
</dbReference>
<feature type="domain" description="MrpA C-terminal/MbhE" evidence="15">
    <location>
        <begin position="708"/>
        <end position="788"/>
    </location>
</feature>
<dbReference type="GO" id="GO:0005886">
    <property type="term" value="C:plasma membrane"/>
    <property type="evidence" value="ECO:0007669"/>
    <property type="project" value="UniProtKB-SubCell"/>
</dbReference>
<dbReference type="PATRIC" id="fig|1121405.3.peg.3235"/>
<sequence length="970" mass="103604">MNDIVPAVSLAFILAGAVLAGGFSIDAVKRRVSVPQMSGILALAPLGALGAVLSRIPDILEGAVLTWRFSWLPSIGVTSGFYVDGLSALFAVIITFIGVLIIVYAGQYFKGDPGAWRFFFYLLLFMGAMLGVVMAGDVITLFVFWEGTGITSFLLIAYDPSRPDARNSGFKALVITGAGGIALLIGLLLAGDLSGGTEWEVILKGGNRLRESPTYPLVLGLTLLGAFTKSAQFPFHIWLPQAMTAPTPASAYLHSATMVKAGIYLMARMNPVLGQTELWFWLLTVFGMTTMVIGAYQGFRQNDIKALLAYSTICQLGILTMMIGQDIPIAFKAMVVGVAAHAMYKSALFLVAGILDHETGTRDIRRLGGLWRRMPATFGIALVAALSMAGLPPLFGFLAKETLLTATVHPSVPENLAWVLPASTVIAGALILAQAGMLIWDVFWDRPKDSTVQGHEAPILMLLAPALPTLMSVSDALSPDPEAEALLLARAASAAYGADVKVSLHMWSGLNVPMALSAAAVGTGLILFVHRRRLRTFQARIGGRFSMNILYEVLFRCIDAAAGLAVRLQVGRLRFYLSAIIGATALLVFGLSGVRLPPVTDMFHRWPHLDFAGELLYLKIFALGLTVGTALGSVFLQRDFWAILAAGASGLGMALLLVLEPAPDVALVQIVVDILTLVILVLALTRIPFGQRRTAHEVTFKQTPYGLVRDTLVAVFSGLVVMIITFEALSARPRDSVLTPYFTANAETLTGSKSIVGAVIVDFRALDTLLEITVFSIAGLGIFMLLRHAAQKHNDTFARAGGDLAEVTAVGVGVQGRPVSPFIRTLAYLILPIAMIIGALHILYGHDQPGDGFTAGVIVSLAVSFWYVVFGYRETRRMLPWLKPSLFIGIGVLLILLSGAVGAGVKGSFLAGVDFGHALGMTLPRGVHLGTSLIFEFAICLSVVGSVAHMVNTLGIPDQRRSEGTDATDE</sequence>
<dbReference type="Pfam" id="PF20501">
    <property type="entry name" value="MbhE"/>
    <property type="match status" value="1"/>
</dbReference>
<evidence type="ECO:0000259" key="15">
    <source>
        <dbReference type="Pfam" id="PF20501"/>
    </source>
</evidence>
<keyword evidence="3" id="KW-0050">Antiport</keyword>
<evidence type="ECO:0000256" key="1">
    <source>
        <dbReference type="ARBA" id="ARBA00004651"/>
    </source>
</evidence>
<accession>S7TGV5</accession>
<dbReference type="InterPro" id="IPR001750">
    <property type="entry name" value="ND/Mrp_TM"/>
</dbReference>
<dbReference type="eggNOG" id="COG1009">
    <property type="taxonomic scope" value="Bacteria"/>
</dbReference>
<feature type="transmembrane region" description="Helical" evidence="10">
    <location>
        <begin position="418"/>
        <end position="440"/>
    </location>
</feature>
<dbReference type="AlphaFoldDB" id="S7TGV5"/>
<feature type="transmembrane region" description="Helical" evidence="10">
    <location>
        <begin position="641"/>
        <end position="659"/>
    </location>
</feature>
<comment type="caution">
    <text evidence="16">The sequence shown here is derived from an EMBL/GenBank/DDBJ whole genome shotgun (WGS) entry which is preliminary data.</text>
</comment>
<evidence type="ECO:0000256" key="2">
    <source>
        <dbReference type="ARBA" id="ARBA00022448"/>
    </source>
</evidence>
<dbReference type="Proteomes" id="UP000014977">
    <property type="component" value="Unassembled WGS sequence"/>
</dbReference>
<feature type="transmembrane region" description="Helical" evidence="10">
    <location>
        <begin position="826"/>
        <end position="846"/>
    </location>
</feature>
<dbReference type="STRING" id="897.B2D07_15325"/>
<proteinExistence type="predicted"/>
<feature type="transmembrane region" description="Helical" evidence="10">
    <location>
        <begin position="929"/>
        <end position="951"/>
    </location>
</feature>
<keyword evidence="4" id="KW-1003">Cell membrane</keyword>
<evidence type="ECO:0000256" key="10">
    <source>
        <dbReference type="SAM" id="Phobius"/>
    </source>
</evidence>
<evidence type="ECO:0000256" key="5">
    <source>
        <dbReference type="ARBA" id="ARBA00022692"/>
    </source>
</evidence>
<evidence type="ECO:0000256" key="9">
    <source>
        <dbReference type="RuleBase" id="RU000320"/>
    </source>
</evidence>
<dbReference type="InterPro" id="IPR050616">
    <property type="entry name" value="CPA3_Na-H_Antiporter_A"/>
</dbReference>
<feature type="transmembrane region" description="Helical" evidence="10">
    <location>
        <begin position="118"/>
        <end position="136"/>
    </location>
</feature>
<feature type="transmembrane region" description="Helical" evidence="10">
    <location>
        <begin position="852"/>
        <end position="872"/>
    </location>
</feature>
<dbReference type="EMBL" id="ATHJ01000105">
    <property type="protein sequence ID" value="EPR35830.1"/>
    <property type="molecule type" value="Genomic_DNA"/>
</dbReference>
<feature type="transmembrane region" description="Helical" evidence="10">
    <location>
        <begin position="510"/>
        <end position="529"/>
    </location>
</feature>
<feature type="transmembrane region" description="Helical" evidence="10">
    <location>
        <begin position="884"/>
        <end position="909"/>
    </location>
</feature>
<evidence type="ECO:0000256" key="8">
    <source>
        <dbReference type="ARBA" id="ARBA00023136"/>
    </source>
</evidence>
<feature type="domain" description="NADH-Ubiquinone oxidoreductase (complex I) chain 5 N-terminal" evidence="12">
    <location>
        <begin position="75"/>
        <end position="119"/>
    </location>
</feature>
<evidence type="ECO:0000313" key="16">
    <source>
        <dbReference type="EMBL" id="EPR35830.1"/>
    </source>
</evidence>
<feature type="transmembrane region" description="Helical" evidence="10">
    <location>
        <begin position="170"/>
        <end position="190"/>
    </location>
</feature>
<dbReference type="InterPro" id="IPR007182">
    <property type="entry name" value="MnhB"/>
</dbReference>
<feature type="transmembrane region" description="Helical" evidence="10">
    <location>
        <begin position="616"/>
        <end position="636"/>
    </location>
</feature>
<feature type="transmembrane region" description="Helical" evidence="10">
    <location>
        <begin position="306"/>
        <end position="323"/>
    </location>
</feature>
<keyword evidence="7" id="KW-0406">Ion transport</keyword>
<feature type="transmembrane region" description="Helical" evidence="10">
    <location>
        <begin position="665"/>
        <end position="685"/>
    </location>
</feature>
<dbReference type="Pfam" id="PF13244">
    <property type="entry name" value="MbhD"/>
    <property type="match status" value="1"/>
</dbReference>
<dbReference type="GO" id="GO:0015297">
    <property type="term" value="F:antiporter activity"/>
    <property type="evidence" value="ECO:0007669"/>
    <property type="project" value="UniProtKB-KW"/>
</dbReference>
<evidence type="ECO:0000313" key="17">
    <source>
        <dbReference type="Proteomes" id="UP000014977"/>
    </source>
</evidence>
<gene>
    <name evidence="16" type="ORF">dsmv_0535</name>
</gene>
<dbReference type="InterPro" id="IPR001516">
    <property type="entry name" value="Proton_antipo_N"/>
</dbReference>
<organism evidence="16 17">
    <name type="scientific">Desulfococcus multivorans DSM 2059</name>
    <dbReference type="NCBI Taxonomy" id="1121405"/>
    <lineage>
        <taxon>Bacteria</taxon>
        <taxon>Pseudomonadati</taxon>
        <taxon>Thermodesulfobacteriota</taxon>
        <taxon>Desulfobacteria</taxon>
        <taxon>Desulfobacterales</taxon>
        <taxon>Desulfococcaceae</taxon>
        <taxon>Desulfococcus</taxon>
    </lineage>
</organism>
<dbReference type="InterPro" id="IPR025383">
    <property type="entry name" value="MrpA_C/MbhD"/>
</dbReference>
<evidence type="ECO:0000256" key="3">
    <source>
        <dbReference type="ARBA" id="ARBA00022449"/>
    </source>
</evidence>
<feature type="transmembrane region" description="Helical" evidence="10">
    <location>
        <begin position="279"/>
        <end position="299"/>
    </location>
</feature>
<evidence type="ECO:0000256" key="6">
    <source>
        <dbReference type="ARBA" id="ARBA00022989"/>
    </source>
</evidence>
<dbReference type="Pfam" id="PF00361">
    <property type="entry name" value="Proton_antipo_M"/>
    <property type="match status" value="1"/>
</dbReference>
<feature type="transmembrane region" description="Helical" evidence="10">
    <location>
        <begin position="768"/>
        <end position="786"/>
    </location>
</feature>
<feature type="domain" description="Na+/H+ antiporter MnhB subunit-related protein" evidence="13">
    <location>
        <begin position="823"/>
        <end position="947"/>
    </location>
</feature>
<feature type="domain" description="NADH:quinone oxidoreductase/Mrp antiporter transmembrane" evidence="11">
    <location>
        <begin position="135"/>
        <end position="411"/>
    </location>
</feature>
<feature type="transmembrane region" description="Helical" evidence="10">
    <location>
        <begin position="36"/>
        <end position="53"/>
    </location>
</feature>
<feature type="transmembrane region" description="Helical" evidence="10">
    <location>
        <begin position="575"/>
        <end position="596"/>
    </location>
</feature>
<dbReference type="PANTHER" id="PTHR43373:SF1">
    <property type="entry name" value="NA(+)_H(+) ANTIPORTER SUBUNIT A"/>
    <property type="match status" value="1"/>
</dbReference>
<keyword evidence="5 9" id="KW-0812">Transmembrane</keyword>
<evidence type="ECO:0000259" key="11">
    <source>
        <dbReference type="Pfam" id="PF00361"/>
    </source>
</evidence>
<comment type="subcellular location">
    <subcellularLocation>
        <location evidence="1">Cell membrane</location>
        <topology evidence="1">Multi-pass membrane protein</topology>
    </subcellularLocation>
    <subcellularLocation>
        <location evidence="9">Membrane</location>
        <topology evidence="9">Multi-pass membrane protein</topology>
    </subcellularLocation>
</comment>
<dbReference type="OrthoDB" id="9781596at2"/>
<dbReference type="InterPro" id="IPR046806">
    <property type="entry name" value="MrpA_C/MbhE"/>
</dbReference>
<keyword evidence="8 10" id="KW-0472">Membrane</keyword>
<evidence type="ECO:0000256" key="4">
    <source>
        <dbReference type="ARBA" id="ARBA00022475"/>
    </source>
</evidence>
<dbReference type="Pfam" id="PF04039">
    <property type="entry name" value="MnhB"/>
    <property type="match status" value="1"/>
</dbReference>
<feature type="domain" description="MrpA C-terminal/MbhD" evidence="14">
    <location>
        <begin position="625"/>
        <end position="688"/>
    </location>
</feature>
<dbReference type="PANTHER" id="PTHR43373">
    <property type="entry name" value="NA(+)/H(+) ANTIPORTER SUBUNIT"/>
    <property type="match status" value="1"/>
</dbReference>
<protein>
    <submittedName>
        <fullName evidence="16">NADH/Ubiquinone/plastoquinone (Complex I)</fullName>
    </submittedName>
</protein>
<feature type="transmembrane region" description="Helical" evidence="10">
    <location>
        <begin position="376"/>
        <end position="398"/>
    </location>
</feature>
<feature type="transmembrane region" description="Helical" evidence="10">
    <location>
        <begin position="142"/>
        <end position="158"/>
    </location>
</feature>
<keyword evidence="2" id="KW-0813">Transport</keyword>